<organism evidence="2 3">
    <name type="scientific">Deinococcus knuensis</name>
    <dbReference type="NCBI Taxonomy" id="1837380"/>
    <lineage>
        <taxon>Bacteria</taxon>
        <taxon>Thermotogati</taxon>
        <taxon>Deinococcota</taxon>
        <taxon>Deinococci</taxon>
        <taxon>Deinococcales</taxon>
        <taxon>Deinococcaceae</taxon>
        <taxon>Deinococcus</taxon>
    </lineage>
</organism>
<feature type="compositionally biased region" description="Pro residues" evidence="1">
    <location>
        <begin position="966"/>
        <end position="983"/>
    </location>
</feature>
<protein>
    <submittedName>
        <fullName evidence="2">Uncharacterized protein</fullName>
    </submittedName>
</protein>
<gene>
    <name evidence="2" type="ORF">GCM10008961_38870</name>
</gene>
<accession>A0ABQ2SY44</accession>
<keyword evidence="3" id="KW-1185">Reference proteome</keyword>
<feature type="region of interest" description="Disordered" evidence="1">
    <location>
        <begin position="953"/>
        <end position="1028"/>
    </location>
</feature>
<feature type="region of interest" description="Disordered" evidence="1">
    <location>
        <begin position="439"/>
        <end position="496"/>
    </location>
</feature>
<feature type="region of interest" description="Disordered" evidence="1">
    <location>
        <begin position="1101"/>
        <end position="1206"/>
    </location>
</feature>
<name>A0ABQ2SY44_9DEIO</name>
<feature type="compositionally biased region" description="Low complexity" evidence="1">
    <location>
        <begin position="1156"/>
        <end position="1171"/>
    </location>
</feature>
<feature type="compositionally biased region" description="Polar residues" evidence="1">
    <location>
        <begin position="1009"/>
        <end position="1018"/>
    </location>
</feature>
<proteinExistence type="predicted"/>
<feature type="compositionally biased region" description="Low complexity" evidence="1">
    <location>
        <begin position="955"/>
        <end position="965"/>
    </location>
</feature>
<comment type="caution">
    <text evidence="2">The sequence shown here is derived from an EMBL/GenBank/DDBJ whole genome shotgun (WGS) entry which is preliminary data.</text>
</comment>
<evidence type="ECO:0000256" key="1">
    <source>
        <dbReference type="SAM" id="MobiDB-lite"/>
    </source>
</evidence>
<feature type="compositionally biased region" description="Pro residues" evidence="1">
    <location>
        <begin position="1172"/>
        <end position="1192"/>
    </location>
</feature>
<dbReference type="PANTHER" id="PTHR36721">
    <property type="entry name" value="PROLINE-RICH FAMILY PROTEIN"/>
    <property type="match status" value="1"/>
</dbReference>
<dbReference type="EMBL" id="BMQO01000043">
    <property type="protein sequence ID" value="GGS44241.1"/>
    <property type="molecule type" value="Genomic_DNA"/>
</dbReference>
<dbReference type="RefSeq" id="WP_189104604.1">
    <property type="nucleotide sequence ID" value="NZ_BMQO01000043.1"/>
</dbReference>
<evidence type="ECO:0000313" key="2">
    <source>
        <dbReference type="EMBL" id="GGS44241.1"/>
    </source>
</evidence>
<evidence type="ECO:0000313" key="3">
    <source>
        <dbReference type="Proteomes" id="UP000620633"/>
    </source>
</evidence>
<dbReference type="PANTHER" id="PTHR36721:SF1">
    <property type="entry name" value="OS04G0446401 PROTEIN"/>
    <property type="match status" value="1"/>
</dbReference>
<reference evidence="3" key="1">
    <citation type="journal article" date="2019" name="Int. J. Syst. Evol. Microbiol.">
        <title>The Global Catalogue of Microorganisms (GCM) 10K type strain sequencing project: providing services to taxonomists for standard genome sequencing and annotation.</title>
        <authorList>
            <consortium name="The Broad Institute Genomics Platform"/>
            <consortium name="The Broad Institute Genome Sequencing Center for Infectious Disease"/>
            <person name="Wu L."/>
            <person name="Ma J."/>
        </authorList>
    </citation>
    <scope>NUCLEOTIDE SEQUENCE [LARGE SCALE GENOMIC DNA]</scope>
    <source>
        <strain evidence="3">JCM 31406</strain>
    </source>
</reference>
<feature type="compositionally biased region" description="Low complexity" evidence="1">
    <location>
        <begin position="984"/>
        <end position="997"/>
    </location>
</feature>
<feature type="compositionally biased region" description="Pro residues" evidence="1">
    <location>
        <begin position="1109"/>
        <end position="1155"/>
    </location>
</feature>
<dbReference type="Proteomes" id="UP000620633">
    <property type="component" value="Unassembled WGS sequence"/>
</dbReference>
<sequence>MTVGRADLLPAASDGPDEQQLAAFRALSWQQDEAAAHLAACREALVAWAGPDVAFGALLLLNSAELPGAVAAAVWRQQDTESRSLSLQQELTRQQERRAQRTADLAVVTAQRAAHERESGYVKALAALQPSADQLNTVRARLAQALTRLAGLQGRGLATLWSAVSGQASALQREVDQARQDEVNALQAYEARARQVGALPVPDAAGVAGQVAREQSRLNEQGRELARQQHAILSELSAMDSLDEGTNARIRTLRQRAAAAWESARKVHALPAWDRWVHLWRRREDARPLWERHADAERRLEDATGALEGHLATFPAHLRDPVDVKRQLGALEEAARTRRQAAREQVERHAWRAALLWTLQGRAAALETARIHEARLHEERERERQRAAEAQRLREAQRIQEAERIRKAQAARRHEGRLAFLDALQERRAALTAAQRRAQEASGVGQGGTQVLAPGSAQEERGAAGGAGVSAALPAPVPPAAPHVAAPEPREPSPVASAPVRLEGTQLADAKALLVRHAGAAAQAAMCLEALVEWAGAGVDALRLAELVTRPLPAGMQDLVAAWNARPATSGGETTPPVTRAEDAAAWLAFRATLDVPVTLDTWCRLWTAREKGMTFWRQWQGARDTLTDLERQMTPLWAAWPAASRQVGALRQAVEAAGRSALPAAPSLTATQVRQVRALLARFDSAGAREVRARAALDRWAGPGLDGARLGQLVSGPLPAEITQALEAWTRSSLPTDLSADLSAQTERAQVQAAVQAEKDRSAAVLGPLRALQGQARAVRQAEHELARASGAALPRAQRRLYDVRQAYAAQAATLGFTPAPSLRRIETLIEEELAAFTRRLQPLDEQWKALVNRPAPASAPPALPGGWKRAWAAVSSRHGLPLHPDTWARSLWPRRAEGGQLWAELQDARREQQAAQDDLAALCASWPAGARTVAALRQAAWLTGMGALPAPTLPDRPLSNRLPRNPPAPTATTRPPAPIPDAPRAAPASPARSAPTAPPLPERPTVTVPSVAQTTARRPVPPLPVQPILVRPAPVARPSVPSVAVPSPSVPGVPVQNVAAPSPVLRPAALPPVAPDMQTGPVVIPPVPPAARETLPLTTPALSLPSPVSPAPVRPPPVTPSPVMPSPVTPSPVTLPPMPTTPPPRPLAGPGPSQPVVRPAPLLPPVRGVPLPPVPPTRPSTPEPGEPLPEPATGRLTRRQRAEREAVRISDRYDWEKGFHLIADALDRDRWGQLRESIEREIARGMTPDEFELLLQLRAYWHDQTHYQSPYTARYDSLPWELGIALIRRCAGVPCLDDMILLLERLYEYAQVACSPRSLPAFSQRLGAILDRAEPDVDLDYWLSTREGR</sequence>